<dbReference type="GO" id="GO:0006952">
    <property type="term" value="P:defense response"/>
    <property type="evidence" value="ECO:0007669"/>
    <property type="project" value="UniProtKB-KW"/>
</dbReference>
<feature type="compositionally biased region" description="Basic and acidic residues" evidence="8">
    <location>
        <begin position="157"/>
        <end position="168"/>
    </location>
</feature>
<comment type="similarity">
    <text evidence="2">Belongs to the MLO family.</text>
</comment>
<evidence type="ECO:0000256" key="4">
    <source>
        <dbReference type="ARBA" id="ARBA00022821"/>
    </source>
</evidence>
<keyword evidence="6 9" id="KW-0472">Membrane</keyword>
<keyword evidence="4" id="KW-0611">Plant defense</keyword>
<evidence type="ECO:0000256" key="6">
    <source>
        <dbReference type="ARBA" id="ARBA00023136"/>
    </source>
</evidence>
<keyword evidence="3 9" id="KW-0812">Transmembrane</keyword>
<protein>
    <submittedName>
        <fullName evidence="10">Uncharacterized protein</fullName>
    </submittedName>
</protein>
<dbReference type="Proteomes" id="UP001187471">
    <property type="component" value="Unassembled WGS sequence"/>
</dbReference>
<comment type="subcellular location">
    <subcellularLocation>
        <location evidence="1">Membrane</location>
        <topology evidence="1">Multi-pass membrane protein</topology>
    </subcellularLocation>
</comment>
<feature type="transmembrane region" description="Helical" evidence="9">
    <location>
        <begin position="44"/>
        <end position="69"/>
    </location>
</feature>
<comment type="caution">
    <text evidence="10">The sequence shown here is derived from an EMBL/GenBank/DDBJ whole genome shotgun (WGS) entry which is preliminary data.</text>
</comment>
<dbReference type="Pfam" id="PF03094">
    <property type="entry name" value="Mlo"/>
    <property type="match status" value="1"/>
</dbReference>
<reference evidence="10" key="1">
    <citation type="submission" date="2022-12" db="EMBL/GenBank/DDBJ databases">
        <title>Draft genome assemblies for two species of Escallonia (Escalloniales).</title>
        <authorList>
            <person name="Chanderbali A."/>
            <person name="Dervinis C."/>
            <person name="Anghel I."/>
            <person name="Soltis D."/>
            <person name="Soltis P."/>
            <person name="Zapata F."/>
        </authorList>
    </citation>
    <scope>NUCLEOTIDE SEQUENCE</scope>
    <source>
        <strain evidence="10">UCBG92.1500</strain>
        <tissue evidence="10">Leaf</tissue>
    </source>
</reference>
<gene>
    <name evidence="10" type="ORF">RJ640_028452</name>
</gene>
<dbReference type="InterPro" id="IPR004326">
    <property type="entry name" value="Mlo"/>
</dbReference>
<evidence type="ECO:0000313" key="10">
    <source>
        <dbReference type="EMBL" id="KAK2967721.1"/>
    </source>
</evidence>
<proteinExistence type="inferred from homology"/>
<dbReference type="GO" id="GO:0016020">
    <property type="term" value="C:membrane"/>
    <property type="evidence" value="ECO:0007669"/>
    <property type="project" value="UniProtKB-SubCell"/>
</dbReference>
<dbReference type="EMBL" id="JAVXUO010002995">
    <property type="protein sequence ID" value="KAK2967721.1"/>
    <property type="molecule type" value="Genomic_DNA"/>
</dbReference>
<organism evidence="10 11">
    <name type="scientific">Escallonia rubra</name>
    <dbReference type="NCBI Taxonomy" id="112253"/>
    <lineage>
        <taxon>Eukaryota</taxon>
        <taxon>Viridiplantae</taxon>
        <taxon>Streptophyta</taxon>
        <taxon>Embryophyta</taxon>
        <taxon>Tracheophyta</taxon>
        <taxon>Spermatophyta</taxon>
        <taxon>Magnoliopsida</taxon>
        <taxon>eudicotyledons</taxon>
        <taxon>Gunneridae</taxon>
        <taxon>Pentapetalae</taxon>
        <taxon>asterids</taxon>
        <taxon>campanulids</taxon>
        <taxon>Escalloniales</taxon>
        <taxon>Escalloniaceae</taxon>
        <taxon>Escallonia</taxon>
    </lineage>
</organism>
<evidence type="ECO:0000256" key="3">
    <source>
        <dbReference type="ARBA" id="ARBA00022692"/>
    </source>
</evidence>
<evidence type="ECO:0000256" key="1">
    <source>
        <dbReference type="ARBA" id="ARBA00004141"/>
    </source>
</evidence>
<keyword evidence="7" id="KW-0568">Pathogenesis-related protein</keyword>
<keyword evidence="11" id="KW-1185">Reference proteome</keyword>
<evidence type="ECO:0000256" key="9">
    <source>
        <dbReference type="SAM" id="Phobius"/>
    </source>
</evidence>
<evidence type="ECO:0000256" key="7">
    <source>
        <dbReference type="ARBA" id="ARBA00023265"/>
    </source>
</evidence>
<feature type="region of interest" description="Disordered" evidence="8">
    <location>
        <begin position="156"/>
        <end position="203"/>
    </location>
</feature>
<evidence type="ECO:0000256" key="8">
    <source>
        <dbReference type="SAM" id="MobiDB-lite"/>
    </source>
</evidence>
<accession>A0AA88QTG9</accession>
<evidence type="ECO:0000256" key="2">
    <source>
        <dbReference type="ARBA" id="ARBA00006574"/>
    </source>
</evidence>
<keyword evidence="5 9" id="KW-1133">Transmembrane helix</keyword>
<evidence type="ECO:0000313" key="11">
    <source>
        <dbReference type="Proteomes" id="UP001187471"/>
    </source>
</evidence>
<evidence type="ECO:0000256" key="5">
    <source>
        <dbReference type="ARBA" id="ARBA00022989"/>
    </source>
</evidence>
<dbReference type="AlphaFoldDB" id="A0AA88QTG9"/>
<sequence length="203" mass="23035">MSEARDTRLRHTVPGGTPEINDVSVADILITDYHIMFHENKVAILVRVFFGVALHLLCSYNTFPLYALVTQISLLEMPEHRRKKMMSLTTNVMRDDSDKVLVLGQPGEEVLISRDVTFDEFLMLSKKEELIDVGKDHGVIEKVELEVRALVSLPKIPTDKEDGSHSTEENEESQEQQAGENADSEKNNKETPFFPSQFDFARS</sequence>
<name>A0AA88QTG9_9ASTE</name>